<dbReference type="AlphaFoldDB" id="A0ABD3A0Y2"/>
<dbReference type="EMBL" id="JBJUIK010000006">
    <property type="protein sequence ID" value="KAL3524914.1"/>
    <property type="molecule type" value="Genomic_DNA"/>
</dbReference>
<accession>A0ABD3A0Y2</accession>
<organism evidence="1 2">
    <name type="scientific">Cinchona calisaya</name>
    <dbReference type="NCBI Taxonomy" id="153742"/>
    <lineage>
        <taxon>Eukaryota</taxon>
        <taxon>Viridiplantae</taxon>
        <taxon>Streptophyta</taxon>
        <taxon>Embryophyta</taxon>
        <taxon>Tracheophyta</taxon>
        <taxon>Spermatophyta</taxon>
        <taxon>Magnoliopsida</taxon>
        <taxon>eudicotyledons</taxon>
        <taxon>Gunneridae</taxon>
        <taxon>Pentapetalae</taxon>
        <taxon>asterids</taxon>
        <taxon>lamiids</taxon>
        <taxon>Gentianales</taxon>
        <taxon>Rubiaceae</taxon>
        <taxon>Cinchonoideae</taxon>
        <taxon>Cinchoneae</taxon>
        <taxon>Cinchona</taxon>
    </lineage>
</organism>
<evidence type="ECO:0000313" key="1">
    <source>
        <dbReference type="EMBL" id="KAL3524914.1"/>
    </source>
</evidence>
<dbReference type="Proteomes" id="UP001630127">
    <property type="component" value="Unassembled WGS sequence"/>
</dbReference>
<sequence>MKGEECGECAGISQVIPTWIIEVGDSYQGDPVAEKLIWEQTLKPEKNQDWEFRNRVLKYQGKLFIGGSKGVRQKKMQGRTYSASRVVALPKPQYSWSHITMEFIKGYQNQKERML</sequence>
<reference evidence="1 2" key="1">
    <citation type="submission" date="2024-11" db="EMBL/GenBank/DDBJ databases">
        <title>A near-complete genome assembly of Cinchona calisaya.</title>
        <authorList>
            <person name="Lian D.C."/>
            <person name="Zhao X.W."/>
            <person name="Wei L."/>
        </authorList>
    </citation>
    <scope>NUCLEOTIDE SEQUENCE [LARGE SCALE GENOMIC DNA]</scope>
    <source>
        <tissue evidence="1">Nenye</tissue>
    </source>
</reference>
<evidence type="ECO:0000313" key="2">
    <source>
        <dbReference type="Proteomes" id="UP001630127"/>
    </source>
</evidence>
<protein>
    <submittedName>
        <fullName evidence="1">Uncharacterized protein</fullName>
    </submittedName>
</protein>
<keyword evidence="2" id="KW-1185">Reference proteome</keyword>
<proteinExistence type="predicted"/>
<gene>
    <name evidence="1" type="ORF">ACH5RR_013286</name>
</gene>
<comment type="caution">
    <text evidence="1">The sequence shown here is derived from an EMBL/GenBank/DDBJ whole genome shotgun (WGS) entry which is preliminary data.</text>
</comment>
<name>A0ABD3A0Y2_9GENT</name>